<dbReference type="AlphaFoldDB" id="A0A4V6D3R1"/>
<dbReference type="EMBL" id="CM016558">
    <property type="protein sequence ID" value="TKW03596.1"/>
    <property type="molecule type" value="Genomic_DNA"/>
</dbReference>
<proteinExistence type="predicted"/>
<evidence type="ECO:0000313" key="2">
    <source>
        <dbReference type="Proteomes" id="UP000298652"/>
    </source>
</evidence>
<evidence type="ECO:0000313" key="1">
    <source>
        <dbReference type="EMBL" id="TKW03596.1"/>
    </source>
</evidence>
<keyword evidence="2" id="KW-1185">Reference proteome</keyword>
<accession>A0A4V6D3R1</accession>
<dbReference type="Gramene" id="TKW03596">
    <property type="protein sequence ID" value="TKW03596"/>
    <property type="gene ID" value="SEVIR_7G051950v2"/>
</dbReference>
<name>A0A4V6D3R1_SETVI</name>
<protein>
    <submittedName>
        <fullName evidence="1">Uncharacterized protein</fullName>
    </submittedName>
</protein>
<organism evidence="1 2">
    <name type="scientific">Setaria viridis</name>
    <name type="common">Green bristlegrass</name>
    <name type="synonym">Setaria italica subsp. viridis</name>
    <dbReference type="NCBI Taxonomy" id="4556"/>
    <lineage>
        <taxon>Eukaryota</taxon>
        <taxon>Viridiplantae</taxon>
        <taxon>Streptophyta</taxon>
        <taxon>Embryophyta</taxon>
        <taxon>Tracheophyta</taxon>
        <taxon>Spermatophyta</taxon>
        <taxon>Magnoliopsida</taxon>
        <taxon>Liliopsida</taxon>
        <taxon>Poales</taxon>
        <taxon>Poaceae</taxon>
        <taxon>PACMAD clade</taxon>
        <taxon>Panicoideae</taxon>
        <taxon>Panicodae</taxon>
        <taxon>Paniceae</taxon>
        <taxon>Cenchrinae</taxon>
        <taxon>Setaria</taxon>
    </lineage>
</organism>
<sequence>MIRLWCYELLRFANWWTPANWWTLFSFDPRN</sequence>
<gene>
    <name evidence="1" type="ORF">SEVIR_7G051950v2</name>
</gene>
<reference evidence="1" key="1">
    <citation type="submission" date="2019-03" db="EMBL/GenBank/DDBJ databases">
        <title>WGS assembly of Setaria viridis.</title>
        <authorList>
            <person name="Huang P."/>
            <person name="Jenkins J."/>
            <person name="Grimwood J."/>
            <person name="Barry K."/>
            <person name="Healey A."/>
            <person name="Mamidi S."/>
            <person name="Sreedasyam A."/>
            <person name="Shu S."/>
            <person name="Feldman M."/>
            <person name="Wu J."/>
            <person name="Yu Y."/>
            <person name="Chen C."/>
            <person name="Johnson J."/>
            <person name="Rokhsar D."/>
            <person name="Baxter I."/>
            <person name="Schmutz J."/>
            <person name="Brutnell T."/>
            <person name="Kellogg E."/>
        </authorList>
    </citation>
    <scope>NUCLEOTIDE SEQUENCE [LARGE SCALE GENOMIC DNA]</scope>
</reference>
<dbReference type="Proteomes" id="UP000298652">
    <property type="component" value="Chromosome 7"/>
</dbReference>